<dbReference type="Pfam" id="PF00171">
    <property type="entry name" value="Aldedh"/>
    <property type="match status" value="1"/>
</dbReference>
<evidence type="ECO:0000313" key="3">
    <source>
        <dbReference type="EMBL" id="MXY34877.1"/>
    </source>
</evidence>
<protein>
    <submittedName>
        <fullName evidence="3">Aldehyde dehydrogenase</fullName>
    </submittedName>
</protein>
<evidence type="ECO:0000259" key="2">
    <source>
        <dbReference type="Pfam" id="PF00171"/>
    </source>
</evidence>
<dbReference type="Gene3D" id="3.40.309.10">
    <property type="entry name" value="Aldehyde Dehydrogenase, Chain A, domain 2"/>
    <property type="match status" value="1"/>
</dbReference>
<dbReference type="InterPro" id="IPR016163">
    <property type="entry name" value="Ald_DH_C"/>
</dbReference>
<dbReference type="EMBL" id="VXRY01000514">
    <property type="protein sequence ID" value="MXY34877.1"/>
    <property type="molecule type" value="Genomic_DNA"/>
</dbReference>
<evidence type="ECO:0000256" key="1">
    <source>
        <dbReference type="ARBA" id="ARBA00023002"/>
    </source>
</evidence>
<dbReference type="InterPro" id="IPR016161">
    <property type="entry name" value="Ald_DH/histidinol_DH"/>
</dbReference>
<dbReference type="AlphaFoldDB" id="A0A6B0Y4F9"/>
<dbReference type="CDD" id="cd07078">
    <property type="entry name" value="ALDH"/>
    <property type="match status" value="1"/>
</dbReference>
<keyword evidence="1" id="KW-0560">Oxidoreductase</keyword>
<sequence>MSVAFRYEYGSGEDAFETVNPANPSERIGRYAILGPDELGAAIERANAAQREWARVPGLERSQRLNAFIDAVEARAEELATAGTLEQGKLIRESRAEALKSCAEGRFSVGEAARMGAMPIASGRAGFSNQILRRPRGVIFCVSPWNFPISTPMRKICPALAFGNAVVMKPSQFTPAANFLLAEISGEFFPDNLVQVVMVSGRAASEVVSRGDLHGVSFTGSVPTGRLVYAAAAQNLIPAQLELGGKNGAILNDTDDVEGAVTQIIGAAFMTSGQRCTAISRILVHKDLAVEAKDILTARANAMRLGPGLDDSSDLGPLCNLPHWTDVCATTDRAIGEGAKALAGGFAPNRPDDGYFYRPTVLGDVQHASIAGQKEIFGPVLSVLEYDTFDQAMEMLNGTEFGLTSALFSNRNDLIQRFLAESQNGMIHVNHGTVPDNNMPFGGIKNSGVGAYSVGPTAVNFYTSEHSAYVAC</sequence>
<dbReference type="InterPro" id="IPR016162">
    <property type="entry name" value="Ald_DH_N"/>
</dbReference>
<proteinExistence type="predicted"/>
<dbReference type="InterPro" id="IPR016160">
    <property type="entry name" value="Ald_DH_CS_CYS"/>
</dbReference>
<dbReference type="PANTHER" id="PTHR11699">
    <property type="entry name" value="ALDEHYDE DEHYDROGENASE-RELATED"/>
    <property type="match status" value="1"/>
</dbReference>
<feature type="domain" description="Aldehyde dehydrogenase" evidence="2">
    <location>
        <begin position="14"/>
        <end position="464"/>
    </location>
</feature>
<dbReference type="SUPFAM" id="SSF53720">
    <property type="entry name" value="ALDH-like"/>
    <property type="match status" value="1"/>
</dbReference>
<gene>
    <name evidence="3" type="ORF">F4Y60_12490</name>
</gene>
<dbReference type="Gene3D" id="3.40.605.10">
    <property type="entry name" value="Aldehyde Dehydrogenase, Chain A, domain 1"/>
    <property type="match status" value="1"/>
</dbReference>
<accession>A0A6B0Y4F9</accession>
<reference evidence="3" key="1">
    <citation type="submission" date="2019-09" db="EMBL/GenBank/DDBJ databases">
        <title>Characterisation of the sponge microbiome using genome-centric metagenomics.</title>
        <authorList>
            <person name="Engelberts J.P."/>
            <person name="Robbins S.J."/>
            <person name="De Goeij J.M."/>
            <person name="Aranda M."/>
            <person name="Bell S.C."/>
            <person name="Webster N.S."/>
        </authorList>
    </citation>
    <scope>NUCLEOTIDE SEQUENCE</scope>
    <source>
        <strain evidence="3">SB0664_bin_43</strain>
    </source>
</reference>
<dbReference type="InterPro" id="IPR015590">
    <property type="entry name" value="Aldehyde_DH_dom"/>
</dbReference>
<dbReference type="GO" id="GO:0016620">
    <property type="term" value="F:oxidoreductase activity, acting on the aldehyde or oxo group of donors, NAD or NADP as acceptor"/>
    <property type="evidence" value="ECO:0007669"/>
    <property type="project" value="InterPro"/>
</dbReference>
<name>A0A6B0Y4F9_9RHOB</name>
<comment type="caution">
    <text evidence="3">The sequence shown here is derived from an EMBL/GenBank/DDBJ whole genome shotgun (WGS) entry which is preliminary data.</text>
</comment>
<dbReference type="PROSITE" id="PS00070">
    <property type="entry name" value="ALDEHYDE_DEHYDR_CYS"/>
    <property type="match status" value="1"/>
</dbReference>
<organism evidence="3">
    <name type="scientific">Boseongicola sp. SB0664_bin_43</name>
    <dbReference type="NCBI Taxonomy" id="2604844"/>
    <lineage>
        <taxon>Bacteria</taxon>
        <taxon>Pseudomonadati</taxon>
        <taxon>Pseudomonadota</taxon>
        <taxon>Alphaproteobacteria</taxon>
        <taxon>Rhodobacterales</taxon>
        <taxon>Paracoccaceae</taxon>
        <taxon>Boseongicola</taxon>
    </lineage>
</organism>